<evidence type="ECO:0000313" key="2">
    <source>
        <dbReference type="EMBL" id="SMD24612.1"/>
    </source>
</evidence>
<dbReference type="eggNOG" id="COG0515">
    <property type="taxonomic scope" value="Bacteria"/>
</dbReference>
<protein>
    <recommendedName>
        <fullName evidence="4">Alpha/beta hydrolase family protein</fullName>
    </recommendedName>
</protein>
<keyword evidence="1" id="KW-0732">Signal</keyword>
<dbReference type="AlphaFoldDB" id="A0A1W2FSB5"/>
<keyword evidence="3" id="KW-1185">Reference proteome</keyword>
<name>A0A1W2FSB5_9PSEU</name>
<dbReference type="InterPro" id="IPR029058">
    <property type="entry name" value="AB_hydrolase_fold"/>
</dbReference>
<dbReference type="SUPFAM" id="SSF53474">
    <property type="entry name" value="alpha/beta-Hydrolases"/>
    <property type="match status" value="1"/>
</dbReference>
<sequence>MTKLRRLLAPLAVLILMVSTPALASAAVEECGADGWRAADEQVASRRPVVLVHGWTGGPMTDTAKALSTRLGDRVSTFTFDYGRRSLYWASDAQIAGCLSKFLDAVSQAHRKVGGDGKVVAVAHSMGGLALRYALQGKGDIVPNIITIGTPSLGSPWGATWVADAVHAMSIPDKDLPPREATAALCLGPHNKGTALPKGCNSDLPSWIPPRTQLTQIAGDVTVDRTLFGIHLYSLPLFSDGIVPVPSAHGYWSSGPGGESPAEGARLANVTEACRVDHGLMSGLRKEQALAVPAWLALDYVVLQDLQSETLSPATGWYLILAAFAASCSHMKQASDARTLDRVEAALSEATDVLAASIPVNPADYRLPESPHELYYFRSPSKNFSCGIITLELSAGCHGKTSPVPPRPEHCSTHISWGSGMFVNATGKTDFICTGGVIYSNGFGREDPVLPYGRSLTVLGFTCVSRQSGVTCTHQSTAHGFRIAAESNEQF</sequence>
<evidence type="ECO:0000256" key="1">
    <source>
        <dbReference type="SAM" id="SignalP"/>
    </source>
</evidence>
<gene>
    <name evidence="2" type="ORF">SAMN05660733_07761</name>
</gene>
<dbReference type="Gene3D" id="3.40.50.1820">
    <property type="entry name" value="alpha/beta hydrolase"/>
    <property type="match status" value="1"/>
</dbReference>
<dbReference type="STRING" id="40571.SAMN05660733_07761"/>
<dbReference type="EMBL" id="FWYC01000022">
    <property type="protein sequence ID" value="SMD24612.1"/>
    <property type="molecule type" value="Genomic_DNA"/>
</dbReference>
<feature type="signal peptide" evidence="1">
    <location>
        <begin position="1"/>
        <end position="24"/>
    </location>
</feature>
<reference evidence="3" key="1">
    <citation type="submission" date="2017-04" db="EMBL/GenBank/DDBJ databases">
        <authorList>
            <person name="Varghese N."/>
            <person name="Submissions S."/>
        </authorList>
    </citation>
    <scope>NUCLEOTIDE SEQUENCE [LARGE SCALE GENOMIC DNA]</scope>
    <source>
        <strain evidence="3">DSM 44073</strain>
    </source>
</reference>
<proteinExistence type="predicted"/>
<dbReference type="Proteomes" id="UP000192840">
    <property type="component" value="Unassembled WGS sequence"/>
</dbReference>
<organism evidence="2 3">
    <name type="scientific">Lentzea albidocapillata</name>
    <dbReference type="NCBI Taxonomy" id="40571"/>
    <lineage>
        <taxon>Bacteria</taxon>
        <taxon>Bacillati</taxon>
        <taxon>Actinomycetota</taxon>
        <taxon>Actinomycetes</taxon>
        <taxon>Pseudonocardiales</taxon>
        <taxon>Pseudonocardiaceae</taxon>
        <taxon>Lentzea</taxon>
    </lineage>
</organism>
<feature type="chain" id="PRO_5038794206" description="Alpha/beta hydrolase family protein" evidence="1">
    <location>
        <begin position="25"/>
        <end position="491"/>
    </location>
</feature>
<evidence type="ECO:0000313" key="3">
    <source>
        <dbReference type="Proteomes" id="UP000192840"/>
    </source>
</evidence>
<accession>A0A1W2FSB5</accession>
<evidence type="ECO:0008006" key="4">
    <source>
        <dbReference type="Google" id="ProtNLM"/>
    </source>
</evidence>